<dbReference type="EMBL" id="JARKHS020023176">
    <property type="protein sequence ID" value="KAK8769036.1"/>
    <property type="molecule type" value="Genomic_DNA"/>
</dbReference>
<dbReference type="Proteomes" id="UP001321473">
    <property type="component" value="Unassembled WGS sequence"/>
</dbReference>
<evidence type="ECO:0000313" key="3">
    <source>
        <dbReference type="EMBL" id="KAK8769036.1"/>
    </source>
</evidence>
<gene>
    <name evidence="3" type="ORF">V5799_014499</name>
</gene>
<comment type="caution">
    <text evidence="3">The sequence shown here is derived from an EMBL/GenBank/DDBJ whole genome shotgun (WGS) entry which is preliminary data.</text>
</comment>
<dbReference type="AlphaFoldDB" id="A0AAQ4E2V1"/>
<feature type="coiled-coil region" evidence="1">
    <location>
        <begin position="390"/>
        <end position="417"/>
    </location>
</feature>
<evidence type="ECO:0008006" key="5">
    <source>
        <dbReference type="Google" id="ProtNLM"/>
    </source>
</evidence>
<feature type="region of interest" description="Disordered" evidence="2">
    <location>
        <begin position="147"/>
        <end position="213"/>
    </location>
</feature>
<evidence type="ECO:0000256" key="1">
    <source>
        <dbReference type="SAM" id="Coils"/>
    </source>
</evidence>
<evidence type="ECO:0000313" key="4">
    <source>
        <dbReference type="Proteomes" id="UP001321473"/>
    </source>
</evidence>
<keyword evidence="4" id="KW-1185">Reference proteome</keyword>
<proteinExistence type="predicted"/>
<feature type="compositionally biased region" description="Basic and acidic residues" evidence="2">
    <location>
        <begin position="174"/>
        <end position="192"/>
    </location>
</feature>
<accession>A0AAQ4E2V1</accession>
<feature type="region of interest" description="Disordered" evidence="2">
    <location>
        <begin position="1"/>
        <end position="36"/>
    </location>
</feature>
<feature type="region of interest" description="Disordered" evidence="2">
    <location>
        <begin position="238"/>
        <end position="308"/>
    </location>
</feature>
<protein>
    <recommendedName>
        <fullName evidence="5">FLYWCH-type domain-containing protein</fullName>
    </recommendedName>
</protein>
<dbReference type="Gene3D" id="2.20.25.240">
    <property type="match status" value="1"/>
</dbReference>
<reference evidence="3 4" key="1">
    <citation type="journal article" date="2023" name="Arcadia Sci">
        <title>De novo assembly of a long-read Amblyomma americanum tick genome.</title>
        <authorList>
            <person name="Chou S."/>
            <person name="Poskanzer K.E."/>
            <person name="Rollins M."/>
            <person name="Thuy-Boun P.S."/>
        </authorList>
    </citation>
    <scope>NUCLEOTIDE SEQUENCE [LARGE SCALE GENOMIC DNA]</scope>
    <source>
        <strain evidence="3">F_SG_1</strain>
        <tissue evidence="3">Salivary glands</tissue>
    </source>
</reference>
<organism evidence="3 4">
    <name type="scientific">Amblyomma americanum</name>
    <name type="common">Lone star tick</name>
    <dbReference type="NCBI Taxonomy" id="6943"/>
    <lineage>
        <taxon>Eukaryota</taxon>
        <taxon>Metazoa</taxon>
        <taxon>Ecdysozoa</taxon>
        <taxon>Arthropoda</taxon>
        <taxon>Chelicerata</taxon>
        <taxon>Arachnida</taxon>
        <taxon>Acari</taxon>
        <taxon>Parasitiformes</taxon>
        <taxon>Ixodida</taxon>
        <taxon>Ixodoidea</taxon>
        <taxon>Ixodidae</taxon>
        <taxon>Amblyomminae</taxon>
        <taxon>Amblyomma</taxon>
    </lineage>
</organism>
<feature type="compositionally biased region" description="Basic and acidic residues" evidence="2">
    <location>
        <begin position="20"/>
        <end position="29"/>
    </location>
</feature>
<evidence type="ECO:0000256" key="2">
    <source>
        <dbReference type="SAM" id="MobiDB-lite"/>
    </source>
</evidence>
<feature type="compositionally biased region" description="Basic and acidic residues" evidence="2">
    <location>
        <begin position="285"/>
        <end position="296"/>
    </location>
</feature>
<feature type="compositionally biased region" description="Polar residues" evidence="2">
    <location>
        <begin position="250"/>
        <end position="263"/>
    </location>
</feature>
<name>A0AAQ4E2V1_AMBAM</name>
<sequence length="429" mass="47881">MAQATSAMSADSEGGQLFSDKADVVRNERGGPSARHGGRRFVLLRRRHSRHWWRCALKNCPSKLITDEYGDEHLVFKTAEHNEEEHAKATRGRRRSEAVYRNQPVQQIGDYRYVEEPSDGNDRCWRCEFVSCPGRCRTDRDLRVTAGPTQHLQEVHTKRDQPFAAQDGDGAPPPEKRGQLLDSEAMRQDARDVSNGSRVLLSQHRQGQRQGEIYDEVRDEQQGEEYHGILPEVILEESSSQECDAPAGANGTSAADSSTQATCAPSAEHAGRDNASRTSSFLRSADQRARPLKEHATNSTVEDANPIDLTQYEDSSVDGTEDDHSATYTECRFSGAAEMQSSRMDSAGGAVGNAASARRTVSFAEALNSISGTCCEQRRRIQDQVSEVLRLEAKLLRQQLRNEVQRAELLERQLREHVPRREPHMSPSA</sequence>
<keyword evidence="1" id="KW-0175">Coiled coil</keyword>